<dbReference type="WBParaSite" id="GPUH_0000695801-mRNA-1">
    <property type="protein sequence ID" value="GPUH_0000695801-mRNA-1"/>
    <property type="gene ID" value="GPUH_0000695801"/>
</dbReference>
<comment type="subcellular location">
    <subcellularLocation>
        <location evidence="1">Membrane</location>
        <topology evidence="1">Multi-pass membrane protein</topology>
    </subcellularLocation>
</comment>
<evidence type="ECO:0000313" key="5">
    <source>
        <dbReference type="EMBL" id="VDK56680.1"/>
    </source>
</evidence>
<evidence type="ECO:0000256" key="1">
    <source>
        <dbReference type="ARBA" id="ARBA00004141"/>
    </source>
</evidence>
<sequence>MFGWISYKICFPLRQLHFSVQEWKDELLVWDPKEFGGIESMRVPCDLIWLPDIVLYNNADDYTVGYMRSRAMLFYDGTVFWPPPTQLRKQFFKGFQVDITNRSLNVDLSNYVESGEFDLVRVFQKRRVVKY</sequence>
<keyword evidence="2" id="KW-0812">Transmembrane</keyword>
<keyword evidence="6" id="KW-1185">Reference proteome</keyword>
<dbReference type="SUPFAM" id="SSF63712">
    <property type="entry name" value="Nicotinic receptor ligand binding domain-like"/>
    <property type="match status" value="1"/>
</dbReference>
<dbReference type="Pfam" id="PF02931">
    <property type="entry name" value="Neur_chan_LBD"/>
    <property type="match status" value="1"/>
</dbReference>
<evidence type="ECO:0000313" key="7">
    <source>
        <dbReference type="WBParaSite" id="GPUH_0000695801-mRNA-1"/>
    </source>
</evidence>
<dbReference type="InterPro" id="IPR002394">
    <property type="entry name" value="Nicotinic_acetylcholine_rcpt"/>
</dbReference>
<dbReference type="AlphaFoldDB" id="A0A183DE08"/>
<dbReference type="GO" id="GO:0045211">
    <property type="term" value="C:postsynaptic membrane"/>
    <property type="evidence" value="ECO:0007669"/>
    <property type="project" value="InterPro"/>
</dbReference>
<organism evidence="7">
    <name type="scientific">Gongylonema pulchrum</name>
    <dbReference type="NCBI Taxonomy" id="637853"/>
    <lineage>
        <taxon>Eukaryota</taxon>
        <taxon>Metazoa</taxon>
        <taxon>Ecdysozoa</taxon>
        <taxon>Nematoda</taxon>
        <taxon>Chromadorea</taxon>
        <taxon>Rhabditida</taxon>
        <taxon>Spirurina</taxon>
        <taxon>Spiruromorpha</taxon>
        <taxon>Spiruroidea</taxon>
        <taxon>Gongylonematidae</taxon>
        <taxon>Gongylonema</taxon>
    </lineage>
</organism>
<proteinExistence type="predicted"/>
<gene>
    <name evidence="5" type="ORF">GPUH_LOCUS6950</name>
</gene>
<dbReference type="Gene3D" id="2.70.170.10">
    <property type="entry name" value="Neurotransmitter-gated ion-channel ligand-binding domain"/>
    <property type="match status" value="1"/>
</dbReference>
<dbReference type="PRINTS" id="PR00254">
    <property type="entry name" value="NICOTINICR"/>
</dbReference>
<protein>
    <submittedName>
        <fullName evidence="7">Neur_chan_LBD domain-containing protein</fullName>
    </submittedName>
</protein>
<feature type="domain" description="Neurotransmitter-gated ion-channel ligand-binding" evidence="4">
    <location>
        <begin position="20"/>
        <end position="88"/>
    </location>
</feature>
<reference evidence="5 6" key="2">
    <citation type="submission" date="2018-11" db="EMBL/GenBank/DDBJ databases">
        <authorList>
            <consortium name="Pathogen Informatics"/>
        </authorList>
    </citation>
    <scope>NUCLEOTIDE SEQUENCE [LARGE SCALE GENOMIC DNA]</scope>
</reference>
<name>A0A183DE08_9BILA</name>
<dbReference type="InterPro" id="IPR036734">
    <property type="entry name" value="Neur_chan_lig-bd_sf"/>
</dbReference>
<dbReference type="OrthoDB" id="5975154at2759"/>
<evidence type="ECO:0000256" key="2">
    <source>
        <dbReference type="ARBA" id="ARBA00022692"/>
    </source>
</evidence>
<evidence type="ECO:0000313" key="6">
    <source>
        <dbReference type="Proteomes" id="UP000271098"/>
    </source>
</evidence>
<dbReference type="Proteomes" id="UP000271098">
    <property type="component" value="Unassembled WGS sequence"/>
</dbReference>
<evidence type="ECO:0000256" key="3">
    <source>
        <dbReference type="ARBA" id="ARBA00023136"/>
    </source>
</evidence>
<dbReference type="EMBL" id="UYRT01017190">
    <property type="protein sequence ID" value="VDK56680.1"/>
    <property type="molecule type" value="Genomic_DNA"/>
</dbReference>
<keyword evidence="3" id="KW-0472">Membrane</keyword>
<dbReference type="InterPro" id="IPR006202">
    <property type="entry name" value="Neur_chan_lig-bd"/>
</dbReference>
<reference evidence="7" key="1">
    <citation type="submission" date="2016-06" db="UniProtKB">
        <authorList>
            <consortium name="WormBaseParasite"/>
        </authorList>
    </citation>
    <scope>IDENTIFICATION</scope>
</reference>
<accession>A0A183DE08</accession>
<dbReference type="GO" id="GO:0022848">
    <property type="term" value="F:acetylcholine-gated monoatomic cation-selective channel activity"/>
    <property type="evidence" value="ECO:0007669"/>
    <property type="project" value="InterPro"/>
</dbReference>
<evidence type="ECO:0000259" key="4">
    <source>
        <dbReference type="Pfam" id="PF02931"/>
    </source>
</evidence>